<proteinExistence type="inferred from homology"/>
<keyword evidence="3" id="KW-0812">Transmembrane</keyword>
<name>W0E992_9FIRM</name>
<evidence type="ECO:0000256" key="1">
    <source>
        <dbReference type="ARBA" id="ARBA00005278"/>
    </source>
</evidence>
<keyword evidence="3" id="KW-1133">Transmembrane helix</keyword>
<dbReference type="KEGG" id="dmt:DESME_10000"/>
<dbReference type="Proteomes" id="UP000010847">
    <property type="component" value="Chromosome"/>
</dbReference>
<dbReference type="eggNOG" id="COG0697">
    <property type="taxonomic scope" value="Bacteria"/>
</dbReference>
<organism evidence="4 5">
    <name type="scientific">Desulfitobacterium metallireducens DSM 15288</name>
    <dbReference type="NCBI Taxonomy" id="871968"/>
    <lineage>
        <taxon>Bacteria</taxon>
        <taxon>Bacillati</taxon>
        <taxon>Bacillota</taxon>
        <taxon>Clostridia</taxon>
        <taxon>Eubacteriales</taxon>
        <taxon>Desulfitobacteriaceae</taxon>
        <taxon>Desulfitobacterium</taxon>
    </lineage>
</organism>
<keyword evidence="2 3" id="KW-0472">Membrane</keyword>
<dbReference type="GO" id="GO:0009847">
    <property type="term" value="P:spore germination"/>
    <property type="evidence" value="ECO:0007669"/>
    <property type="project" value="InterPro"/>
</dbReference>
<dbReference type="HOGENOM" id="CLU_021639_3_1_9"/>
<feature type="transmembrane region" description="Helical" evidence="3">
    <location>
        <begin position="302"/>
        <end position="323"/>
    </location>
</feature>
<evidence type="ECO:0000256" key="2">
    <source>
        <dbReference type="ARBA" id="ARBA00023136"/>
    </source>
</evidence>
<dbReference type="InterPro" id="IPR004995">
    <property type="entry name" value="Spore_Ger"/>
</dbReference>
<accession>W0E992</accession>
<evidence type="ECO:0000313" key="5">
    <source>
        <dbReference type="Proteomes" id="UP000010847"/>
    </source>
</evidence>
<evidence type="ECO:0000313" key="4">
    <source>
        <dbReference type="EMBL" id="AHF07322.1"/>
    </source>
</evidence>
<feature type="transmembrane region" description="Helical" evidence="3">
    <location>
        <begin position="396"/>
        <end position="413"/>
    </location>
</feature>
<protein>
    <submittedName>
        <fullName evidence="4">Stage V sporulation protein AF</fullName>
    </submittedName>
</protein>
<reference evidence="4 5" key="1">
    <citation type="submission" date="2013-12" db="EMBL/GenBank/DDBJ databases">
        <authorList>
            <consortium name="DOE Joint Genome Institute"/>
            <person name="Smidt H."/>
            <person name="Huntemann M."/>
            <person name="Han J."/>
            <person name="Chen A."/>
            <person name="Kyrpides N."/>
            <person name="Mavromatis K."/>
            <person name="Markowitz V."/>
            <person name="Palaniappan K."/>
            <person name="Ivanova N."/>
            <person name="Schaumberg A."/>
            <person name="Pati A."/>
            <person name="Liolios K."/>
            <person name="Nordberg H.P."/>
            <person name="Cantor M.N."/>
            <person name="Hua S.X."/>
            <person name="Woyke T."/>
        </authorList>
    </citation>
    <scope>NUCLEOTIDE SEQUENCE [LARGE SCALE GENOMIC DNA]</scope>
    <source>
        <strain evidence="5">DSM 15288</strain>
    </source>
</reference>
<dbReference type="PANTHER" id="PTHR22550">
    <property type="entry name" value="SPORE GERMINATION PROTEIN"/>
    <property type="match status" value="1"/>
</dbReference>
<dbReference type="PANTHER" id="PTHR22550:SF9">
    <property type="entry name" value="STAGE V SPORULATION PROTEIN AF"/>
    <property type="match status" value="1"/>
</dbReference>
<evidence type="ECO:0000256" key="3">
    <source>
        <dbReference type="SAM" id="Phobius"/>
    </source>
</evidence>
<dbReference type="AlphaFoldDB" id="W0E992"/>
<feature type="transmembrane region" description="Helical" evidence="3">
    <location>
        <begin position="370"/>
        <end position="390"/>
    </location>
</feature>
<comment type="similarity">
    <text evidence="1">Belongs to the GerABKA family.</text>
</comment>
<dbReference type="STRING" id="871968.DESME_10000"/>
<dbReference type="InterPro" id="IPR050768">
    <property type="entry name" value="UPF0353/GerABKA_families"/>
</dbReference>
<gene>
    <name evidence="4" type="ORF">DESME_10000</name>
</gene>
<dbReference type="Pfam" id="PF03323">
    <property type="entry name" value="GerA"/>
    <property type="match status" value="1"/>
</dbReference>
<keyword evidence="5" id="KW-1185">Reference proteome</keyword>
<dbReference type="PIRSF" id="PIRSF005690">
    <property type="entry name" value="GerBA"/>
    <property type="match status" value="1"/>
</dbReference>
<dbReference type="GO" id="GO:0016020">
    <property type="term" value="C:membrane"/>
    <property type="evidence" value="ECO:0007669"/>
    <property type="project" value="InterPro"/>
</dbReference>
<feature type="transmembrane region" description="Helical" evidence="3">
    <location>
        <begin position="425"/>
        <end position="450"/>
    </location>
</feature>
<sequence length="504" mass="56237">MSNSDSSSSSNSSEQNIKVSKSYQENVDYMNKELGVPDSFDIVLREMSIGGKKVAIYSVNGMVNTQVVSLILEALIDLERADLVVNALSKLVKGRIVNLQVSEVETMDKIFYFLLSGPMVILVEGQEKAIIVDVRTFPARAPQEPDIEKVTRGSRDGFVETMVFNTALIRRRMRDPKLRMKLVQVGTRSKTDVCVAYIEDVTNLELVRKITEELQGIQVDGIPMAEKSVEEFILGSKFWNPYPRVRYTERPDVATTHLLEGHVIIIVDTSPSVIIAPVTYWHHLQHAEEYRQEPIVGAYLRFVRYIGIFVSVFLLPLWLAGALNPDVLPEWLKWIGVSQPGKVGLLPQILIAEFGVDLMRMAAIHTPSPLSTALGLVATFMLGDIAIKVGLFTPEIVMYIAIVSVGTFATPSYELAQANRLARLFLVIMTFIGNFIGFGIGIIAVFILLLRTKSFGVPYLWPVIPFDGKAVGKALFRSPVTLQNTRPSILKPQDESRQPQKTKK</sequence>
<dbReference type="EMBL" id="CP007032">
    <property type="protein sequence ID" value="AHF07322.1"/>
    <property type="molecule type" value="Genomic_DNA"/>
</dbReference>